<protein>
    <recommendedName>
        <fullName evidence="1">DUF7869 domain-containing protein</fullName>
    </recommendedName>
</protein>
<feature type="domain" description="DUF7869" evidence="1">
    <location>
        <begin position="665"/>
        <end position="802"/>
    </location>
</feature>
<proteinExistence type="predicted"/>
<reference evidence="2 3" key="1">
    <citation type="submission" date="2023-11" db="EMBL/GenBank/DDBJ databases">
        <authorList>
            <person name="Hedman E."/>
            <person name="Englund M."/>
            <person name="Stromberg M."/>
            <person name="Nyberg Akerstrom W."/>
            <person name="Nylinder S."/>
            <person name="Jareborg N."/>
            <person name="Kallberg Y."/>
            <person name="Kronander E."/>
        </authorList>
    </citation>
    <scope>NUCLEOTIDE SEQUENCE [LARGE SCALE GENOMIC DNA]</scope>
</reference>
<sequence length="913" mass="102229">MERKGRKRDILEMALKTSGIRNQKKCRKSLLSEFNKKSAILTSSAPPPNAVCAILTNPTPDPAPAILISSTPDAATAILTSSAPNAAPAIFTSPTIDAASAILTSFTNDAASAVLTSPATEAASATLTGSALNAVSAVLTSPTTDAASAILTSSAPDAASAVLMSSASDAASTVLTSPATDAASAIFTRSVPDATSAACWNSTPPGTETNLSGISLRDIPSTSFVTELNNNVSPTMELSNEISSIPNSAPNFVRSYVSQQPLDVLPGTSLRTGANNNKSSSFRITRPAKKQSYLDYMSDDEIALLNSFGDAGSSDEWEPERNEKKRKQMTINVEEEFVGNKATKKVPKNKRKQAAQKRLSGQSYIKTNGEVVQEKKVQPNPCVGKKCGNNCGDITEERRISIFKHFWSLSEQRRKDWIISLTQKTNIKRKRNKDSEKRTITYKYNITDGEAHRQICLQFLCKTIDVSHKYIYYTVSTADEFGSAKQSERGKSVPPNKTSNDEITAVENYIKCLPAVPSHYCRKDSTRTYLPAEYKNLANLYRKYKEYRSFQGLTYVSESIFRKVFNENFNIAFHIPKKDKCLKCCQYENKTNPTPEQRRAHEEHLIEKDHTYNRYKMHKTIHLKDSASICISFDLQKVLNTPYGDSMLLFYTRKLAVYNAVIYENGTRNVYCYYWDESQGNRGANEMATILSKYITKLDERGNIRQLLLYCDCCRNKIVLAMLNEILQRCRTLESIQINFLLTGHTYMTVDSVHAIIENHVKNTTIWAPSQWYTVFQTARQNPKPFHVEQLTHKDFKRWDLLADKYFVGNLVGKISKIRVATFKKNRISATVKYSMNPETPVSCIEIASKTKFLDLPDCYLTPLPITENKHKDLLKLCSDQVIPQQFQAEYLAFNKTVKDTLPDTDIEDNVDQ</sequence>
<accession>A0AAV1LFC1</accession>
<evidence type="ECO:0000259" key="1">
    <source>
        <dbReference type="Pfam" id="PF25273"/>
    </source>
</evidence>
<dbReference type="PANTHER" id="PTHR10773:SF19">
    <property type="match status" value="1"/>
</dbReference>
<evidence type="ECO:0000313" key="3">
    <source>
        <dbReference type="Proteomes" id="UP001314205"/>
    </source>
</evidence>
<dbReference type="Pfam" id="PF25273">
    <property type="entry name" value="DUF7869"/>
    <property type="match status" value="1"/>
</dbReference>
<comment type="caution">
    <text evidence="2">The sequence shown here is derived from an EMBL/GenBank/DDBJ whole genome shotgun (WGS) entry which is preliminary data.</text>
</comment>
<dbReference type="Proteomes" id="UP001314205">
    <property type="component" value="Unassembled WGS sequence"/>
</dbReference>
<evidence type="ECO:0000313" key="2">
    <source>
        <dbReference type="EMBL" id="CAK1592734.1"/>
    </source>
</evidence>
<keyword evidence="3" id="KW-1185">Reference proteome</keyword>
<dbReference type="InterPro" id="IPR057191">
    <property type="entry name" value="DUF7869"/>
</dbReference>
<gene>
    <name evidence="2" type="ORF">PARMNEM_LOCUS12627</name>
</gene>
<name>A0AAV1LFC1_9NEOP</name>
<dbReference type="EMBL" id="CAVLGL010000087">
    <property type="protein sequence ID" value="CAK1592734.1"/>
    <property type="molecule type" value="Genomic_DNA"/>
</dbReference>
<organism evidence="2 3">
    <name type="scientific">Parnassius mnemosyne</name>
    <name type="common">clouded apollo</name>
    <dbReference type="NCBI Taxonomy" id="213953"/>
    <lineage>
        <taxon>Eukaryota</taxon>
        <taxon>Metazoa</taxon>
        <taxon>Ecdysozoa</taxon>
        <taxon>Arthropoda</taxon>
        <taxon>Hexapoda</taxon>
        <taxon>Insecta</taxon>
        <taxon>Pterygota</taxon>
        <taxon>Neoptera</taxon>
        <taxon>Endopterygota</taxon>
        <taxon>Lepidoptera</taxon>
        <taxon>Glossata</taxon>
        <taxon>Ditrysia</taxon>
        <taxon>Papilionoidea</taxon>
        <taxon>Papilionidae</taxon>
        <taxon>Parnassiinae</taxon>
        <taxon>Parnassini</taxon>
        <taxon>Parnassius</taxon>
        <taxon>Driopa</taxon>
    </lineage>
</organism>
<dbReference type="PANTHER" id="PTHR10773">
    <property type="entry name" value="DNA-DIRECTED RNA POLYMERASES I, II, AND III SUBUNIT RPABC2"/>
    <property type="match status" value="1"/>
</dbReference>
<dbReference type="AlphaFoldDB" id="A0AAV1LFC1"/>